<dbReference type="RefSeq" id="WP_344931568.1">
    <property type="nucleotide sequence ID" value="NZ_BAAAYK010000044.1"/>
</dbReference>
<accession>A0ABP6S330</accession>
<dbReference type="Pfam" id="PF00085">
    <property type="entry name" value="Thioredoxin"/>
    <property type="match status" value="1"/>
</dbReference>
<proteinExistence type="predicted"/>
<dbReference type="InterPro" id="IPR036249">
    <property type="entry name" value="Thioredoxin-like_sf"/>
</dbReference>
<dbReference type="SUPFAM" id="SSF52833">
    <property type="entry name" value="Thioredoxin-like"/>
    <property type="match status" value="1"/>
</dbReference>
<feature type="domain" description="Thioredoxin" evidence="2">
    <location>
        <begin position="67"/>
        <end position="147"/>
    </location>
</feature>
<evidence type="ECO:0000313" key="3">
    <source>
        <dbReference type="EMBL" id="GAA3366678.1"/>
    </source>
</evidence>
<gene>
    <name evidence="3" type="ORF">GCM10020366_71140</name>
</gene>
<evidence type="ECO:0000313" key="4">
    <source>
        <dbReference type="Proteomes" id="UP001500483"/>
    </source>
</evidence>
<evidence type="ECO:0000259" key="2">
    <source>
        <dbReference type="Pfam" id="PF00085"/>
    </source>
</evidence>
<sequence>MAFPRRPGAAGERAARAAGADRGATATEDDRGSGKTGEPAGVAPDVSDHLPEGLRTRLGDLGGAGVTLLQLSTTFCAPCRHTRILLADLAQRTEGMRHVEVDLTDHPEWSTPLRVHRTPTTLALDAAGRELFRVGGVPRRDELTAALRPHLP</sequence>
<protein>
    <recommendedName>
        <fullName evidence="2">Thioredoxin domain-containing protein</fullName>
    </recommendedName>
</protein>
<dbReference type="Gene3D" id="3.40.30.10">
    <property type="entry name" value="Glutaredoxin"/>
    <property type="match status" value="1"/>
</dbReference>
<feature type="region of interest" description="Disordered" evidence="1">
    <location>
        <begin position="1"/>
        <end position="57"/>
    </location>
</feature>
<dbReference type="EMBL" id="BAAAYK010000044">
    <property type="protein sequence ID" value="GAA3366678.1"/>
    <property type="molecule type" value="Genomic_DNA"/>
</dbReference>
<name>A0ABP6S330_9PSEU</name>
<feature type="compositionally biased region" description="Basic and acidic residues" evidence="1">
    <location>
        <begin position="46"/>
        <end position="57"/>
    </location>
</feature>
<organism evidence="3 4">
    <name type="scientific">Saccharopolyspora gregorii</name>
    <dbReference type="NCBI Taxonomy" id="33914"/>
    <lineage>
        <taxon>Bacteria</taxon>
        <taxon>Bacillati</taxon>
        <taxon>Actinomycetota</taxon>
        <taxon>Actinomycetes</taxon>
        <taxon>Pseudonocardiales</taxon>
        <taxon>Pseudonocardiaceae</taxon>
        <taxon>Saccharopolyspora</taxon>
    </lineage>
</organism>
<feature type="compositionally biased region" description="Low complexity" evidence="1">
    <location>
        <begin position="1"/>
        <end position="26"/>
    </location>
</feature>
<comment type="caution">
    <text evidence="3">The sequence shown here is derived from an EMBL/GenBank/DDBJ whole genome shotgun (WGS) entry which is preliminary data.</text>
</comment>
<evidence type="ECO:0000256" key="1">
    <source>
        <dbReference type="SAM" id="MobiDB-lite"/>
    </source>
</evidence>
<reference evidence="4" key="1">
    <citation type="journal article" date="2019" name="Int. J. Syst. Evol. Microbiol.">
        <title>The Global Catalogue of Microorganisms (GCM) 10K type strain sequencing project: providing services to taxonomists for standard genome sequencing and annotation.</title>
        <authorList>
            <consortium name="The Broad Institute Genomics Platform"/>
            <consortium name="The Broad Institute Genome Sequencing Center for Infectious Disease"/>
            <person name="Wu L."/>
            <person name="Ma J."/>
        </authorList>
    </citation>
    <scope>NUCLEOTIDE SEQUENCE [LARGE SCALE GENOMIC DNA]</scope>
    <source>
        <strain evidence="4">JCM 9687</strain>
    </source>
</reference>
<dbReference type="Proteomes" id="UP001500483">
    <property type="component" value="Unassembled WGS sequence"/>
</dbReference>
<dbReference type="CDD" id="cd02947">
    <property type="entry name" value="TRX_family"/>
    <property type="match status" value="1"/>
</dbReference>
<keyword evidence="4" id="KW-1185">Reference proteome</keyword>
<dbReference type="InterPro" id="IPR013766">
    <property type="entry name" value="Thioredoxin_domain"/>
</dbReference>